<evidence type="ECO:0000256" key="5">
    <source>
        <dbReference type="ARBA" id="ARBA00023049"/>
    </source>
</evidence>
<name>A0ABW5LMF2_9FLAO</name>
<dbReference type="RefSeq" id="WP_379664645.1">
    <property type="nucleotide sequence ID" value="NZ_JBHULH010000001.1"/>
</dbReference>
<evidence type="ECO:0000256" key="3">
    <source>
        <dbReference type="ARBA" id="ARBA00022801"/>
    </source>
</evidence>
<gene>
    <name evidence="7" type="ORF">ACFSRZ_00975</name>
</gene>
<keyword evidence="3" id="KW-0378">Hydrolase</keyword>
<evidence type="ECO:0000256" key="4">
    <source>
        <dbReference type="ARBA" id="ARBA00022833"/>
    </source>
</evidence>
<dbReference type="InterPro" id="IPR025657">
    <property type="entry name" value="RadC_JAB"/>
</dbReference>
<keyword evidence="4" id="KW-0862">Zinc</keyword>
<dbReference type="Pfam" id="PF04002">
    <property type="entry name" value="RadC"/>
    <property type="match status" value="1"/>
</dbReference>
<evidence type="ECO:0000256" key="1">
    <source>
        <dbReference type="ARBA" id="ARBA00022670"/>
    </source>
</evidence>
<dbReference type="Gene3D" id="3.40.140.10">
    <property type="entry name" value="Cytidine Deaminase, domain 2"/>
    <property type="match status" value="1"/>
</dbReference>
<keyword evidence="8" id="KW-1185">Reference proteome</keyword>
<organism evidence="7 8">
    <name type="scientific">Pseudotenacibaculum haliotis</name>
    <dbReference type="NCBI Taxonomy" id="1862138"/>
    <lineage>
        <taxon>Bacteria</taxon>
        <taxon>Pseudomonadati</taxon>
        <taxon>Bacteroidota</taxon>
        <taxon>Flavobacteriia</taxon>
        <taxon>Flavobacteriales</taxon>
        <taxon>Flavobacteriaceae</taxon>
        <taxon>Pseudotenacibaculum</taxon>
    </lineage>
</organism>
<dbReference type="CDD" id="cd08071">
    <property type="entry name" value="MPN_DUF2466"/>
    <property type="match status" value="1"/>
</dbReference>
<dbReference type="PROSITE" id="PS50249">
    <property type="entry name" value="MPN"/>
    <property type="match status" value="1"/>
</dbReference>
<keyword evidence="5" id="KW-0482">Metalloprotease</keyword>
<reference evidence="8" key="1">
    <citation type="journal article" date="2019" name="Int. J. Syst. Evol. Microbiol.">
        <title>The Global Catalogue of Microorganisms (GCM) 10K type strain sequencing project: providing services to taxonomists for standard genome sequencing and annotation.</title>
        <authorList>
            <consortium name="The Broad Institute Genomics Platform"/>
            <consortium name="The Broad Institute Genome Sequencing Center for Infectious Disease"/>
            <person name="Wu L."/>
            <person name="Ma J."/>
        </authorList>
    </citation>
    <scope>NUCLEOTIDE SEQUENCE [LARGE SCALE GENOMIC DNA]</scope>
    <source>
        <strain evidence="8">KCTC 52127</strain>
    </source>
</reference>
<sequence>MKLKNLTTQILSSSVIKIHYKRPLFDSMTHITRSRDAMAVLRNYADPDSIDLKEHFYVLMLSNANRLLGVSLISIGATAGVCVGLKEILQLALITNSTGIIIAHNHPSGTLMPSQSDCEMTERIKEGLSLVDINLLDHLVFTSDGYTSFADNGYL</sequence>
<dbReference type="PANTHER" id="PTHR30471:SF3">
    <property type="entry name" value="UPF0758 PROTEIN YEES-RELATED"/>
    <property type="match status" value="1"/>
</dbReference>
<accession>A0ABW5LMF2</accession>
<evidence type="ECO:0000313" key="8">
    <source>
        <dbReference type="Proteomes" id="UP001597508"/>
    </source>
</evidence>
<comment type="caution">
    <text evidence="7">The sequence shown here is derived from an EMBL/GenBank/DDBJ whole genome shotgun (WGS) entry which is preliminary data.</text>
</comment>
<dbReference type="EMBL" id="JBHULH010000001">
    <property type="protein sequence ID" value="MFD2565920.1"/>
    <property type="molecule type" value="Genomic_DNA"/>
</dbReference>
<evidence type="ECO:0000259" key="6">
    <source>
        <dbReference type="PROSITE" id="PS50249"/>
    </source>
</evidence>
<dbReference type="InterPro" id="IPR020891">
    <property type="entry name" value="UPF0758_CS"/>
</dbReference>
<feature type="domain" description="MPN" evidence="6">
    <location>
        <begin position="30"/>
        <end position="155"/>
    </location>
</feature>
<keyword evidence="2" id="KW-0479">Metal-binding</keyword>
<keyword evidence="1" id="KW-0645">Protease</keyword>
<dbReference type="PANTHER" id="PTHR30471">
    <property type="entry name" value="DNA REPAIR PROTEIN RADC"/>
    <property type="match status" value="1"/>
</dbReference>
<dbReference type="Proteomes" id="UP001597508">
    <property type="component" value="Unassembled WGS sequence"/>
</dbReference>
<evidence type="ECO:0000256" key="2">
    <source>
        <dbReference type="ARBA" id="ARBA00022723"/>
    </source>
</evidence>
<dbReference type="InterPro" id="IPR037518">
    <property type="entry name" value="MPN"/>
</dbReference>
<protein>
    <submittedName>
        <fullName evidence="7">JAB domain-containing protein</fullName>
    </submittedName>
</protein>
<proteinExistence type="predicted"/>
<evidence type="ECO:0000313" key="7">
    <source>
        <dbReference type="EMBL" id="MFD2565920.1"/>
    </source>
</evidence>
<dbReference type="InterPro" id="IPR001405">
    <property type="entry name" value="UPF0758"/>
</dbReference>
<dbReference type="PROSITE" id="PS01302">
    <property type="entry name" value="UPF0758"/>
    <property type="match status" value="1"/>
</dbReference>